<dbReference type="InterPro" id="IPR036291">
    <property type="entry name" value="NAD(P)-bd_dom_sf"/>
</dbReference>
<dbReference type="GO" id="GO:0000271">
    <property type="term" value="P:polysaccharide biosynthetic process"/>
    <property type="evidence" value="ECO:0007669"/>
    <property type="project" value="InterPro"/>
</dbReference>
<dbReference type="InterPro" id="IPR008927">
    <property type="entry name" value="6-PGluconate_DH-like_C_sf"/>
</dbReference>
<dbReference type="Pfam" id="PF00984">
    <property type="entry name" value="UDPG_MGDP_dh"/>
    <property type="match status" value="1"/>
</dbReference>
<dbReference type="OrthoDB" id="9803238at2"/>
<name>A0A5B9W576_9BACT</name>
<dbReference type="SMART" id="SM00984">
    <property type="entry name" value="UDPG_MGDP_dh_C"/>
    <property type="match status" value="1"/>
</dbReference>
<evidence type="ECO:0000259" key="4">
    <source>
        <dbReference type="SMART" id="SM00984"/>
    </source>
</evidence>
<dbReference type="InterPro" id="IPR014027">
    <property type="entry name" value="UDP-Glc/GDP-Man_DH_C"/>
</dbReference>
<proteinExistence type="inferred from homology"/>
<dbReference type="RefSeq" id="WP_148595243.1">
    <property type="nucleotide sequence ID" value="NZ_CP042997.1"/>
</dbReference>
<keyword evidence="6" id="KW-1185">Reference proteome</keyword>
<dbReference type="PIRSF" id="PIRSF500136">
    <property type="entry name" value="UDP_ManNAc_DH"/>
    <property type="match status" value="1"/>
</dbReference>
<dbReference type="KEGG" id="agv:OJF2_39890"/>
<dbReference type="GO" id="GO:0016628">
    <property type="term" value="F:oxidoreductase activity, acting on the CH-CH group of donors, NAD or NADP as acceptor"/>
    <property type="evidence" value="ECO:0007669"/>
    <property type="project" value="InterPro"/>
</dbReference>
<dbReference type="AlphaFoldDB" id="A0A5B9W576"/>
<dbReference type="SUPFAM" id="SSF52413">
    <property type="entry name" value="UDP-glucose/GDP-mannose dehydrogenase C-terminal domain"/>
    <property type="match status" value="1"/>
</dbReference>
<evidence type="ECO:0000313" key="6">
    <source>
        <dbReference type="Proteomes" id="UP000324233"/>
    </source>
</evidence>
<evidence type="ECO:0000313" key="5">
    <source>
        <dbReference type="EMBL" id="QEH35437.1"/>
    </source>
</evidence>
<evidence type="ECO:0000256" key="3">
    <source>
        <dbReference type="PIRNR" id="PIRNR000124"/>
    </source>
</evidence>
<evidence type="ECO:0000256" key="1">
    <source>
        <dbReference type="ARBA" id="ARBA00023002"/>
    </source>
</evidence>
<feature type="domain" description="UDP-glucose/GDP-mannose dehydrogenase C-terminal" evidence="4">
    <location>
        <begin position="343"/>
        <end position="442"/>
    </location>
</feature>
<dbReference type="Pfam" id="PF03720">
    <property type="entry name" value="UDPG_MGDP_dh_C"/>
    <property type="match status" value="1"/>
</dbReference>
<sequence length="453" mass="49239">MSQRPHHGEAPHGRDHAAALRARIEGGTVRVGIIGLGYVGLPLARAFTEKGIAVLGLDVDAAKVEKLAAGRSYIGHIADEAVQAMRARGFEATADFGRLDEPDAIIICVPTPLTDAREPDLTYIVRSAEAIAARLRPGQLVVLESTTYPGTTRQVVLPLLEGRGLRAGEDFFLAFSPEREDPGNPKFSAPTIPKVVGGLDPASLELASALYDRVVVRVVPVSSPEVAEACKILENTYRAVNIALVNELKVLYDRMGIDVWEVIEAARSKPFGFSAFYPGPGLGGHCIPIDPFYLSWVARRYGMATRFIELAGEINTSMPSYVAGRVADALNDDGKPVKGSRITLLGMAYKKDVDDPRESPGFELMERLRAKGAEVDYNDPHIPALPPMRHYPDLRMSSRDLTPDYLRSRDLLLVVTDHSAYDWPFIAAHASLIVDTRNALRGCGGLGARIVRA</sequence>
<keyword evidence="2" id="KW-0520">NAD</keyword>
<protein>
    <submittedName>
        <fullName evidence="5">UDP-N-acetyl-D-glucosamine 6-dehydrogenase</fullName>
        <ecNumber evidence="5">1.1.1.136</ecNumber>
    </submittedName>
</protein>
<reference evidence="5 6" key="1">
    <citation type="submission" date="2019-08" db="EMBL/GenBank/DDBJ databases">
        <title>Deep-cultivation of Planctomycetes and their phenomic and genomic characterization uncovers novel biology.</title>
        <authorList>
            <person name="Wiegand S."/>
            <person name="Jogler M."/>
            <person name="Boedeker C."/>
            <person name="Pinto D."/>
            <person name="Vollmers J."/>
            <person name="Rivas-Marin E."/>
            <person name="Kohn T."/>
            <person name="Peeters S.H."/>
            <person name="Heuer A."/>
            <person name="Rast P."/>
            <person name="Oberbeckmann S."/>
            <person name="Bunk B."/>
            <person name="Jeske O."/>
            <person name="Meyerdierks A."/>
            <person name="Storesund J.E."/>
            <person name="Kallscheuer N."/>
            <person name="Luecker S."/>
            <person name="Lage O.M."/>
            <person name="Pohl T."/>
            <person name="Merkel B.J."/>
            <person name="Hornburger P."/>
            <person name="Mueller R.-W."/>
            <person name="Bruemmer F."/>
            <person name="Labrenz M."/>
            <person name="Spormann A.M."/>
            <person name="Op den Camp H."/>
            <person name="Overmann J."/>
            <person name="Amann R."/>
            <person name="Jetten M.S.M."/>
            <person name="Mascher T."/>
            <person name="Medema M.H."/>
            <person name="Devos D.P."/>
            <person name="Kaster A.-K."/>
            <person name="Ovreas L."/>
            <person name="Rohde M."/>
            <person name="Galperin M.Y."/>
            <person name="Jogler C."/>
        </authorList>
    </citation>
    <scope>NUCLEOTIDE SEQUENCE [LARGE SCALE GENOMIC DNA]</scope>
    <source>
        <strain evidence="5 6">OJF2</strain>
    </source>
</reference>
<dbReference type="PANTHER" id="PTHR43491:SF1">
    <property type="entry name" value="UDP-N-ACETYL-D-MANNOSAMINE DEHYDROGENASE"/>
    <property type="match status" value="1"/>
</dbReference>
<dbReference type="Pfam" id="PF03721">
    <property type="entry name" value="UDPG_MGDP_dh_N"/>
    <property type="match status" value="1"/>
</dbReference>
<keyword evidence="1 5" id="KW-0560">Oxidoreductase</keyword>
<dbReference type="GO" id="GO:0047004">
    <property type="term" value="F:UDP-N-acetylglucosamine 6-dehydrogenase activity"/>
    <property type="evidence" value="ECO:0007669"/>
    <property type="project" value="UniProtKB-EC"/>
</dbReference>
<dbReference type="GO" id="GO:0051287">
    <property type="term" value="F:NAD binding"/>
    <property type="evidence" value="ECO:0007669"/>
    <property type="project" value="InterPro"/>
</dbReference>
<dbReference type="PIRSF" id="PIRSF000124">
    <property type="entry name" value="UDPglc_GDPman_dh"/>
    <property type="match status" value="1"/>
</dbReference>
<dbReference type="InterPro" id="IPR028359">
    <property type="entry name" value="UDP_ManNAc/GlcNAc_DH"/>
</dbReference>
<dbReference type="Proteomes" id="UP000324233">
    <property type="component" value="Chromosome"/>
</dbReference>
<dbReference type="EMBL" id="CP042997">
    <property type="protein sequence ID" value="QEH35437.1"/>
    <property type="molecule type" value="Genomic_DNA"/>
</dbReference>
<gene>
    <name evidence="5" type="primary">wbpA_2</name>
    <name evidence="5" type="ORF">OJF2_39890</name>
</gene>
<dbReference type="InterPro" id="IPR001732">
    <property type="entry name" value="UDP-Glc/GDP-Man_DH_N"/>
</dbReference>
<dbReference type="SUPFAM" id="SSF51735">
    <property type="entry name" value="NAD(P)-binding Rossmann-fold domains"/>
    <property type="match status" value="1"/>
</dbReference>
<dbReference type="SUPFAM" id="SSF48179">
    <property type="entry name" value="6-phosphogluconate dehydrogenase C-terminal domain-like"/>
    <property type="match status" value="1"/>
</dbReference>
<dbReference type="InterPro" id="IPR014026">
    <property type="entry name" value="UDP-Glc/GDP-Man_DH_dimer"/>
</dbReference>
<dbReference type="Gene3D" id="3.40.50.720">
    <property type="entry name" value="NAD(P)-binding Rossmann-like Domain"/>
    <property type="match status" value="2"/>
</dbReference>
<dbReference type="EC" id="1.1.1.136" evidence="5"/>
<dbReference type="NCBIfam" id="TIGR03026">
    <property type="entry name" value="NDP-sugDHase"/>
    <property type="match status" value="1"/>
</dbReference>
<dbReference type="PANTHER" id="PTHR43491">
    <property type="entry name" value="UDP-N-ACETYL-D-MANNOSAMINE DEHYDROGENASE"/>
    <property type="match status" value="1"/>
</dbReference>
<dbReference type="InterPro" id="IPR036220">
    <property type="entry name" value="UDP-Glc/GDP-Man_DH_C_sf"/>
</dbReference>
<evidence type="ECO:0000256" key="2">
    <source>
        <dbReference type="ARBA" id="ARBA00023027"/>
    </source>
</evidence>
<accession>A0A5B9W576</accession>
<comment type="similarity">
    <text evidence="3">Belongs to the UDP-glucose/GDP-mannose dehydrogenase family.</text>
</comment>
<dbReference type="InterPro" id="IPR017476">
    <property type="entry name" value="UDP-Glc/GDP-Man"/>
</dbReference>
<organism evidence="5 6">
    <name type="scientific">Aquisphaera giovannonii</name>
    <dbReference type="NCBI Taxonomy" id="406548"/>
    <lineage>
        <taxon>Bacteria</taxon>
        <taxon>Pseudomonadati</taxon>
        <taxon>Planctomycetota</taxon>
        <taxon>Planctomycetia</taxon>
        <taxon>Isosphaerales</taxon>
        <taxon>Isosphaeraceae</taxon>
        <taxon>Aquisphaera</taxon>
    </lineage>
</organism>